<proteinExistence type="predicted"/>
<dbReference type="EMBL" id="JADCNM010000012">
    <property type="protein sequence ID" value="KAG0459667.1"/>
    <property type="molecule type" value="Genomic_DNA"/>
</dbReference>
<reference evidence="2 3" key="1">
    <citation type="journal article" date="2020" name="Nat. Food">
        <title>A phased Vanilla planifolia genome enables genetic improvement of flavour and production.</title>
        <authorList>
            <person name="Hasing T."/>
            <person name="Tang H."/>
            <person name="Brym M."/>
            <person name="Khazi F."/>
            <person name="Huang T."/>
            <person name="Chambers A.H."/>
        </authorList>
    </citation>
    <scope>NUCLEOTIDE SEQUENCE [LARGE SCALE GENOMIC DNA]</scope>
    <source>
        <tissue evidence="2">Leaf</tissue>
    </source>
</reference>
<feature type="region of interest" description="Disordered" evidence="1">
    <location>
        <begin position="115"/>
        <end position="146"/>
    </location>
</feature>
<dbReference type="InterPro" id="IPR008480">
    <property type="entry name" value="DUF761_pln"/>
</dbReference>
<dbReference type="PANTHER" id="PTHR33265">
    <property type="entry name" value="AVR9/CF-9 RAPIDLY ELICITED PROTEIN-RELATED"/>
    <property type="match status" value="1"/>
</dbReference>
<evidence type="ECO:0000313" key="2">
    <source>
        <dbReference type="EMBL" id="KAG0459667.1"/>
    </source>
</evidence>
<evidence type="ECO:0008006" key="4">
    <source>
        <dbReference type="Google" id="ProtNLM"/>
    </source>
</evidence>
<evidence type="ECO:0000313" key="3">
    <source>
        <dbReference type="Proteomes" id="UP000639772"/>
    </source>
</evidence>
<dbReference type="PANTHER" id="PTHR33265:SF6">
    <property type="entry name" value="OS01G0930500 PROTEIN"/>
    <property type="match status" value="1"/>
</dbReference>
<gene>
    <name evidence="2" type="ORF">HPP92_022795</name>
</gene>
<protein>
    <recommendedName>
        <fullName evidence="4">Avr9/Cf-9 rapidly elicited protein 146</fullName>
    </recommendedName>
</protein>
<name>A0A835UFF3_VANPL</name>
<evidence type="ECO:0000256" key="1">
    <source>
        <dbReference type="SAM" id="MobiDB-lite"/>
    </source>
</evidence>
<organism evidence="2 3">
    <name type="scientific">Vanilla planifolia</name>
    <name type="common">Vanilla</name>
    <dbReference type="NCBI Taxonomy" id="51239"/>
    <lineage>
        <taxon>Eukaryota</taxon>
        <taxon>Viridiplantae</taxon>
        <taxon>Streptophyta</taxon>
        <taxon>Embryophyta</taxon>
        <taxon>Tracheophyta</taxon>
        <taxon>Spermatophyta</taxon>
        <taxon>Magnoliopsida</taxon>
        <taxon>Liliopsida</taxon>
        <taxon>Asparagales</taxon>
        <taxon>Orchidaceae</taxon>
        <taxon>Vanilloideae</taxon>
        <taxon>Vanilleae</taxon>
        <taxon>Vanilla</taxon>
    </lineage>
</organism>
<dbReference type="Proteomes" id="UP000639772">
    <property type="component" value="Chromosome 12"/>
</dbReference>
<dbReference type="AlphaFoldDB" id="A0A835UFF3"/>
<dbReference type="Pfam" id="PF05553">
    <property type="entry name" value="DUF761"/>
    <property type="match status" value="1"/>
</dbReference>
<comment type="caution">
    <text evidence="2">The sequence shown here is derived from an EMBL/GenBank/DDBJ whole genome shotgun (WGS) entry which is preliminary data.</text>
</comment>
<accession>A0A835UFF3</accession>
<dbReference type="OrthoDB" id="1512693at2759"/>
<sequence>MESHCPVNANKLWNFLRVAFFMMRRGLLSKRKLVAMEMSLLMKRGKLMIGKNLASVIASHHSTKERRPRPPPDFPIPCGLHEYEFSCSNTPNPVFLHLNKRRHSYFPCIRADASDDHDDEPRRLPSIKRAPGVPAAREGADGLTGQEVDDQAAEFIKRFYEQLKAQYRDDVGTSPLVLP</sequence>